<organism evidence="2 3">
    <name type="scientific">Planosporangium mesophilum</name>
    <dbReference type="NCBI Taxonomy" id="689768"/>
    <lineage>
        <taxon>Bacteria</taxon>
        <taxon>Bacillati</taxon>
        <taxon>Actinomycetota</taxon>
        <taxon>Actinomycetes</taxon>
        <taxon>Micromonosporales</taxon>
        <taxon>Micromonosporaceae</taxon>
        <taxon>Planosporangium</taxon>
    </lineage>
</organism>
<keyword evidence="3" id="KW-1185">Reference proteome</keyword>
<dbReference type="Pfam" id="PF07332">
    <property type="entry name" value="Phage_holin_3_6"/>
    <property type="match status" value="1"/>
</dbReference>
<dbReference type="Proteomes" id="UP000599074">
    <property type="component" value="Unassembled WGS sequence"/>
</dbReference>
<sequence>MNRATVTDRTGEPGGNPSTAELVQQLSEQVTRLVRDELHSARDELSAKAKHAGIGAGMFGGAGVVGLYGVAALLTTLILVLALVMPAWVAALIVSVGLFAAAGVMALTGRSRVRRVGSIMPEQTIESVKADVRTVSHAVHEGRHQ</sequence>
<keyword evidence="1" id="KW-0472">Membrane</keyword>
<accession>A0A8J3THF5</accession>
<keyword evidence="1" id="KW-1133">Transmembrane helix</keyword>
<gene>
    <name evidence="2" type="ORF">Pme01_52630</name>
</gene>
<reference evidence="2" key="1">
    <citation type="submission" date="2021-01" db="EMBL/GenBank/DDBJ databases">
        <title>Whole genome shotgun sequence of Planosporangium mesophilum NBRC 109066.</title>
        <authorList>
            <person name="Komaki H."/>
            <person name="Tamura T."/>
        </authorList>
    </citation>
    <scope>NUCLEOTIDE SEQUENCE</scope>
    <source>
        <strain evidence="2">NBRC 109066</strain>
    </source>
</reference>
<comment type="caution">
    <text evidence="2">The sequence shown here is derived from an EMBL/GenBank/DDBJ whole genome shotgun (WGS) entry which is preliminary data.</text>
</comment>
<keyword evidence="1" id="KW-0812">Transmembrane</keyword>
<proteinExistence type="predicted"/>
<evidence type="ECO:0000313" key="2">
    <source>
        <dbReference type="EMBL" id="GII25666.1"/>
    </source>
</evidence>
<name>A0A8J3THF5_9ACTN</name>
<dbReference type="EMBL" id="BOON01000055">
    <property type="protein sequence ID" value="GII25666.1"/>
    <property type="molecule type" value="Genomic_DNA"/>
</dbReference>
<feature type="transmembrane region" description="Helical" evidence="1">
    <location>
        <begin position="87"/>
        <end position="107"/>
    </location>
</feature>
<dbReference type="InterPro" id="IPR009937">
    <property type="entry name" value="Phage_holin_3_6"/>
</dbReference>
<evidence type="ECO:0000313" key="3">
    <source>
        <dbReference type="Proteomes" id="UP000599074"/>
    </source>
</evidence>
<protein>
    <submittedName>
        <fullName evidence="2">Membrane protein</fullName>
    </submittedName>
</protein>
<dbReference type="AlphaFoldDB" id="A0A8J3THF5"/>
<dbReference type="RefSeq" id="WP_168118170.1">
    <property type="nucleotide sequence ID" value="NZ_BOON01000055.1"/>
</dbReference>
<evidence type="ECO:0000256" key="1">
    <source>
        <dbReference type="SAM" id="Phobius"/>
    </source>
</evidence>
<feature type="transmembrane region" description="Helical" evidence="1">
    <location>
        <begin position="58"/>
        <end position="81"/>
    </location>
</feature>